<protein>
    <submittedName>
        <fullName evidence="3">Prophage LambdaCh01, terminase, large subunit, PBSX family</fullName>
    </submittedName>
</protein>
<feature type="domain" description="Phage terminase large subunit C-terminal" evidence="2">
    <location>
        <begin position="261"/>
        <end position="403"/>
    </location>
</feature>
<dbReference type="HOGENOM" id="CLU_035697_3_0_9"/>
<gene>
    <name evidence="3" type="ordered locus">CHY_1680</name>
</gene>
<dbReference type="Gene3D" id="3.40.50.300">
    <property type="entry name" value="P-loop containing nucleotide triphosphate hydrolases"/>
    <property type="match status" value="1"/>
</dbReference>
<evidence type="ECO:0000313" key="3">
    <source>
        <dbReference type="EMBL" id="ABB14228.1"/>
    </source>
</evidence>
<dbReference type="PANTHER" id="PTHR39184">
    <property type="match status" value="1"/>
</dbReference>
<dbReference type="eggNOG" id="COG1783">
    <property type="taxonomic scope" value="Bacteria"/>
</dbReference>
<dbReference type="NCBIfam" id="TIGR01547">
    <property type="entry name" value="phage_term_2"/>
    <property type="match status" value="1"/>
</dbReference>
<evidence type="ECO:0000313" key="4">
    <source>
        <dbReference type="Proteomes" id="UP000002706"/>
    </source>
</evidence>
<keyword evidence="4" id="KW-1185">Reference proteome</keyword>
<dbReference type="EMBL" id="CP000141">
    <property type="protein sequence ID" value="ABB14228.1"/>
    <property type="molecule type" value="Genomic_DNA"/>
</dbReference>
<dbReference type="InterPro" id="IPR035413">
    <property type="entry name" value="Terminase_L_C"/>
</dbReference>
<dbReference type="PANTHER" id="PTHR39184:SF1">
    <property type="entry name" value="PBSX PHAGE TERMINASE LARGE SUBUNIT"/>
    <property type="match status" value="1"/>
</dbReference>
<dbReference type="Pfam" id="PF04466">
    <property type="entry name" value="Terminase_3"/>
    <property type="match status" value="1"/>
</dbReference>
<dbReference type="FunCoup" id="Q3ABI4">
    <property type="interactions" value="9"/>
</dbReference>
<dbReference type="Pfam" id="PF17288">
    <property type="entry name" value="Terminase_3C"/>
    <property type="match status" value="1"/>
</dbReference>
<dbReference type="Gene3D" id="3.30.420.280">
    <property type="match status" value="1"/>
</dbReference>
<evidence type="ECO:0000259" key="1">
    <source>
        <dbReference type="Pfam" id="PF04466"/>
    </source>
</evidence>
<sequence length="420" mass="49133">MEKIKLSELIAPSFYEIHNDIKHNRYTHYWLKGGRGSGKSSFASIEIILGMMKDPNANAVVLRKVKETLKDSVFEQLIWAIEKLKVSDYWDIKHNPMEMTYIPTGQKILFRGADKPKKIRSTKVSKGYIKFIWYEEVDEFNGMEEIRIINQSLMRGGEQFVVFYTYNPPNRVNAWVNEEILIERPDRKVHHSTYLTVPREWLGEQFLIEAEHLKRINERAYRHEYLGEITGTGGEIFSNITIRKITDDEIKAFDRIRRGIDWGYAVDPVHYTVCHYDRTRRRLFIFYEIHQVGLSNRRLAELIKEENKLNSPITADSAEPKSIAELKSYGLKVYGAKKGPGSVEFGIKFLQDLEEIVIDPERCPNTAREFLNYELEKDNNGNFKADFPDKNNHSIDAVRYALENDMVERNRTVVDKPKGW</sequence>
<reference evidence="3 4" key="1">
    <citation type="journal article" date="2005" name="PLoS Genet.">
        <title>Life in hot carbon monoxide: the complete genome sequence of Carboxydothermus hydrogenoformans Z-2901.</title>
        <authorList>
            <person name="Wu M."/>
            <person name="Ren Q."/>
            <person name="Durkin A.S."/>
            <person name="Daugherty S.C."/>
            <person name="Brinkac L.M."/>
            <person name="Dodson R.J."/>
            <person name="Madupu R."/>
            <person name="Sullivan S.A."/>
            <person name="Kolonay J.F."/>
            <person name="Haft D.H."/>
            <person name="Nelson W.C."/>
            <person name="Tallon L.J."/>
            <person name="Jones K.M."/>
            <person name="Ulrich L.E."/>
            <person name="Gonzalez J.M."/>
            <person name="Zhulin I.B."/>
            <person name="Robb F.T."/>
            <person name="Eisen J.A."/>
        </authorList>
    </citation>
    <scope>NUCLEOTIDE SEQUENCE [LARGE SCALE GENOMIC DNA]</scope>
    <source>
        <strain evidence="4">ATCC BAA-161 / DSM 6008 / Z-2901</strain>
    </source>
</reference>
<dbReference type="InterPro" id="IPR006437">
    <property type="entry name" value="Phage_terminase_lsu"/>
</dbReference>
<dbReference type="InterPro" id="IPR052380">
    <property type="entry name" value="Viral_DNA_packaging_terminase"/>
</dbReference>
<dbReference type="KEGG" id="chy:CHY_1680"/>
<dbReference type="STRING" id="246194.CHY_1680"/>
<feature type="domain" description="Phage terminase large subunit N-terminal" evidence="1">
    <location>
        <begin position="30"/>
        <end position="228"/>
    </location>
</feature>
<organism evidence="3 4">
    <name type="scientific">Carboxydothermus hydrogenoformans (strain ATCC BAA-161 / DSM 6008 / Z-2901)</name>
    <dbReference type="NCBI Taxonomy" id="246194"/>
    <lineage>
        <taxon>Bacteria</taxon>
        <taxon>Bacillati</taxon>
        <taxon>Bacillota</taxon>
        <taxon>Clostridia</taxon>
        <taxon>Thermoanaerobacterales</taxon>
        <taxon>Thermoanaerobacteraceae</taxon>
        <taxon>Carboxydothermus</taxon>
    </lineage>
</organism>
<evidence type="ECO:0000259" key="2">
    <source>
        <dbReference type="Pfam" id="PF17288"/>
    </source>
</evidence>
<dbReference type="InParanoid" id="Q3ABI4"/>
<dbReference type="Proteomes" id="UP000002706">
    <property type="component" value="Chromosome"/>
</dbReference>
<name>Q3ABI4_CARHZ</name>
<dbReference type="OrthoDB" id="9768556at2"/>
<dbReference type="InterPro" id="IPR027417">
    <property type="entry name" value="P-loop_NTPase"/>
</dbReference>
<dbReference type="InterPro" id="IPR035412">
    <property type="entry name" value="Terminase_L_N"/>
</dbReference>
<accession>Q3ABI4</accession>
<dbReference type="RefSeq" id="WP_011344575.1">
    <property type="nucleotide sequence ID" value="NC_007503.1"/>
</dbReference>
<dbReference type="AlphaFoldDB" id="Q3ABI4"/>
<proteinExistence type="predicted"/>